<comment type="caution">
    <text evidence="2">The sequence shown here is derived from an EMBL/GenBank/DDBJ whole genome shotgun (WGS) entry which is preliminary data.</text>
</comment>
<evidence type="ECO:0008006" key="4">
    <source>
        <dbReference type="Google" id="ProtNLM"/>
    </source>
</evidence>
<dbReference type="Proteomes" id="UP000476030">
    <property type="component" value="Unassembled WGS sequence"/>
</dbReference>
<evidence type="ECO:0000256" key="1">
    <source>
        <dbReference type="SAM" id="Phobius"/>
    </source>
</evidence>
<sequence>MATVTVLTFGFFLEQFAGRLSRYQKLASLFLAGIIIGNPIVLTQMMTHYTDAPLYLIGCALVFFLMIDAFTPNKLARWGVISCIILLINTKTATLYYVPLIVIGGFVMDLVLNGSIKDCVPRAFQWILRKGFLYAFVYFFAIIVLGYKPYVTNLQDHLALLYPSVTEIMSYNIPNNVQGVSAPVGFFYGIFAETGRTLWPYPFDSQIHLKIPGSFTFDEFKILRFDTRRGGFGPFFSLALLSSLLTYITCRAACFSSRSYTMVKGGDSIAAYATILFLMSMFFPESWWARYVPFTWLSAVLFVIASFYLTGHGKTLIFIRFIQSVALLSFLLSMAAGAGGALKQNIQVRTATKAIEAAKDNPVIEIYIEKDIRITRDYQSKQISDAANVWARVLARNDVHVRIVGTKLPANEKKYCQKLGWLEAHVLWCIPKTKNGAGG</sequence>
<keyword evidence="3" id="KW-1185">Reference proteome</keyword>
<organism evidence="2 3">
    <name type="scientific">Sneathiella litorea</name>
    <dbReference type="NCBI Taxonomy" id="2606216"/>
    <lineage>
        <taxon>Bacteria</taxon>
        <taxon>Pseudomonadati</taxon>
        <taxon>Pseudomonadota</taxon>
        <taxon>Alphaproteobacteria</taxon>
        <taxon>Sneathiellales</taxon>
        <taxon>Sneathiellaceae</taxon>
        <taxon>Sneathiella</taxon>
    </lineage>
</organism>
<feature type="transmembrane region" description="Helical" evidence="1">
    <location>
        <begin position="288"/>
        <end position="309"/>
    </location>
</feature>
<dbReference type="AlphaFoldDB" id="A0A6L8WAI3"/>
<feature type="transmembrane region" description="Helical" evidence="1">
    <location>
        <begin position="27"/>
        <end position="45"/>
    </location>
</feature>
<feature type="transmembrane region" description="Helical" evidence="1">
    <location>
        <begin position="231"/>
        <end position="250"/>
    </location>
</feature>
<dbReference type="RefSeq" id="WP_161316195.1">
    <property type="nucleotide sequence ID" value="NZ_WTUW01000002.1"/>
</dbReference>
<keyword evidence="1" id="KW-1133">Transmembrane helix</keyword>
<accession>A0A6L8WAI3</accession>
<feature type="transmembrane region" description="Helical" evidence="1">
    <location>
        <begin position="94"/>
        <end position="112"/>
    </location>
</feature>
<evidence type="ECO:0000313" key="2">
    <source>
        <dbReference type="EMBL" id="MZR31719.1"/>
    </source>
</evidence>
<name>A0A6L8WAI3_9PROT</name>
<keyword evidence="1" id="KW-0472">Membrane</keyword>
<feature type="transmembrane region" description="Helical" evidence="1">
    <location>
        <begin position="321"/>
        <end position="342"/>
    </location>
</feature>
<reference evidence="2 3" key="1">
    <citation type="submission" date="2019-12" db="EMBL/GenBank/DDBJ databases">
        <title>Snethiella sp. nov. sp. isolated from sea sand.</title>
        <authorList>
            <person name="Kim J."/>
            <person name="Jeong S.E."/>
            <person name="Jung H.S."/>
            <person name="Jeon C.O."/>
        </authorList>
    </citation>
    <scope>NUCLEOTIDE SEQUENCE [LARGE SCALE GENOMIC DNA]</scope>
    <source>
        <strain evidence="2 3">DP05</strain>
    </source>
</reference>
<keyword evidence="1" id="KW-0812">Transmembrane</keyword>
<feature type="transmembrane region" description="Helical" evidence="1">
    <location>
        <begin position="132"/>
        <end position="150"/>
    </location>
</feature>
<dbReference type="EMBL" id="WTUW01000002">
    <property type="protein sequence ID" value="MZR31719.1"/>
    <property type="molecule type" value="Genomic_DNA"/>
</dbReference>
<proteinExistence type="predicted"/>
<feature type="transmembrane region" description="Helical" evidence="1">
    <location>
        <begin position="52"/>
        <end position="70"/>
    </location>
</feature>
<gene>
    <name evidence="2" type="ORF">GQE98_13840</name>
</gene>
<evidence type="ECO:0000313" key="3">
    <source>
        <dbReference type="Proteomes" id="UP000476030"/>
    </source>
</evidence>
<protein>
    <recommendedName>
        <fullName evidence="4">Glycosyltransferase RgtA/B/C/D-like domain-containing protein</fullName>
    </recommendedName>
</protein>